<dbReference type="FunFam" id="2.60.120.260:FF:000003">
    <property type="entry name" value="Reelin"/>
    <property type="match status" value="1"/>
</dbReference>
<dbReference type="EMBL" id="JACDTQ010003853">
    <property type="protein sequence ID" value="KAF5912243.1"/>
    <property type="molecule type" value="Genomic_DNA"/>
</dbReference>
<comment type="caution">
    <text evidence="18">The sequence shown here is derived from an EMBL/GenBank/DDBJ whole genome shotgun (WGS) entry which is preliminary data.</text>
</comment>
<dbReference type="CDD" id="cd10044">
    <property type="entry name" value="Reelin_repeat_8_subrepeat_1"/>
    <property type="match status" value="1"/>
</dbReference>
<comment type="subcellular location">
    <subcellularLocation>
        <location evidence="1">Secreted</location>
        <location evidence="1">Extracellular space</location>
        <location evidence="1">Extracellular matrix</location>
    </subcellularLocation>
</comment>
<evidence type="ECO:0000256" key="12">
    <source>
        <dbReference type="ARBA" id="ARBA00023773"/>
    </source>
</evidence>
<dbReference type="InterPro" id="IPR034968">
    <property type="entry name" value="Reelin"/>
</dbReference>
<keyword evidence="6" id="KW-0479">Metal-binding</keyword>
<feature type="domain" description="EGF-like" evidence="16">
    <location>
        <begin position="46"/>
        <end position="57"/>
    </location>
</feature>
<evidence type="ECO:0000313" key="19">
    <source>
        <dbReference type="Proteomes" id="UP000551758"/>
    </source>
</evidence>
<dbReference type="PANTHER" id="PTHR11841:SF1">
    <property type="entry name" value="REELIN"/>
    <property type="match status" value="1"/>
</dbReference>
<dbReference type="GO" id="GO:0008236">
    <property type="term" value="F:serine-type peptidase activity"/>
    <property type="evidence" value="ECO:0007669"/>
    <property type="project" value="UniProtKB-KW"/>
</dbReference>
<dbReference type="Pfam" id="PF21471">
    <property type="entry name" value="Reelin_subrepeat-B"/>
    <property type="match status" value="6"/>
</dbReference>
<keyword evidence="19" id="KW-1185">Reference proteome</keyword>
<dbReference type="Proteomes" id="UP000551758">
    <property type="component" value="Unassembled WGS sequence"/>
</dbReference>
<keyword evidence="7" id="KW-0378">Hydrolase</keyword>
<keyword evidence="5" id="KW-0645">Protease</keyword>
<sequence>SQATRFRWHQPAPFDKQQTWAIDNVYIGDGCIDMCSGHGRCVQGNCVCDEQWGGLYCDEPETSLPIQLKDNFNRAPSNQNWLTVNGGKLSTVCGAVASGMALHFSGGCSRLLVTVDLNLTNAEFIQFYFMYGCLITPNNRNQGVLLEYSVNGGITWNLLMEIFYDQYSKPGLVFSKLPVTTQTFDKTFSPPPPPFSYRFVNILLPPDAKEIATRFRWWQPRHDGLDQNDWAIDNVLISGSADQRTVMLDTFSSAPVPQHERSPADAGPVGRIAFDMFMEDKTAVEMQYGFGSFQKSRMWNLLQILNWNRTPAINEHWLFHDDCTVERFCDSPDGVMICGSHDGREVYAVTHDLTPTEGWIMQFKISVGCKVSEKVAQNQIHVQYSTDFGVSWNYLVPQCLPADPKCSGSVSQPSVFFPTKGWKRITYPLPESLVGNPVRFRFYQKYSDMQWAIDNFYLGPGCLDNCRGHGDCLKEQCICDPGFFGPNCYLTHTLKTFLKERFDSEEIKPDLWMSLEGGSTCTECGILAEDTALYFGGSTVRQAITQDLDLRGAKFLQYWGRIGSENNMTSCHRPICRKEGVLLDYSTDGGTFQGILKSFCGEQARITWTLLHEMDYQKYISVRHDYILLPEDALTNTTRLRWWQPFVISNGLVVSGVERAQWALDNILIGGAEINPSQLVDTFDDGKKRDIEQSFLKKLEHRHLSNSTINLPVQENNMPYCFQFTLTEGTSHEENWSFYPNAVRTAGFCGNPSFHLYWPNKKKDKTDNALSSRELIIQPGYMMQFKIVVGCEATSCGDLHSVMLEYSKDARSDSWQLVQTQCLPSSSNSIGCSPFQFHEATIYNAVNSSSWKRITIQLPDHVSSSATQFRWIQKGEETEKQSWAIDHVYIGEACPKLCSGHGYCTTGAVCICDESFQGGDCSVFSHDLPSYIKDNFESARVTEANWETIQGGVIGSGCGQLAPYAHGDSLYFNGCQIRQAATKPLDLTRASKIMFVLQIGSTAQTDSCNSDLSGPHAVDKAVLLQYSINNGITWHVIAQHQPKDFTQAQRVSYNVPLEARMKGVLLRWWQPRHNGTGHDQWALDHVEVVLVRMFAKGIKYVSYLLKMYLNKGNLGPRLDCAFSDGTYMLFLLSLPASILPDFNSTRKQNYMMNFSRQHGLRHFYNRRRRSLRRYP</sequence>
<name>A0A7J7E987_DICBM</name>
<evidence type="ECO:0000256" key="9">
    <source>
        <dbReference type="ARBA" id="ARBA00022833"/>
    </source>
</evidence>
<dbReference type="FunFam" id="2.60.120.260:FF:000042">
    <property type="entry name" value="Reelin"/>
    <property type="match status" value="1"/>
</dbReference>
<dbReference type="PROSITE" id="PS01186">
    <property type="entry name" value="EGF_2"/>
    <property type="match status" value="1"/>
</dbReference>
<feature type="non-terminal residue" evidence="18">
    <location>
        <position position="1175"/>
    </location>
</feature>
<keyword evidence="4" id="KW-0272">Extracellular matrix</keyword>
<reference evidence="18 19" key="1">
    <citation type="journal article" date="2020" name="Mol. Biol. Evol.">
        <title>Interspecific Gene Flow and the Evolution of Specialization in Black and White Rhinoceros.</title>
        <authorList>
            <person name="Moodley Y."/>
            <person name="Westbury M.V."/>
            <person name="Russo I.M."/>
            <person name="Gopalakrishnan S."/>
            <person name="Rakotoarivelo A."/>
            <person name="Olsen R.A."/>
            <person name="Prost S."/>
            <person name="Tunstall T."/>
            <person name="Ryder O.A."/>
            <person name="Dalen L."/>
            <person name="Bruford M.W."/>
        </authorList>
    </citation>
    <scope>NUCLEOTIDE SEQUENCE [LARGE SCALE GENOMIC DNA]</scope>
    <source>
        <strain evidence="18">SBR-YM</strain>
        <tissue evidence="18">Skin</tissue>
    </source>
</reference>
<comment type="function">
    <text evidence="15">Extracellular matrix serine protease secreted by pioneer neurons that plays a role in layering of neurons in the cerebral cortex and cerebellum by coordinating cell positioning during neurodevelopment. Regulates microtubule function in neurons and neuronal migration. Binding to the extracellular domains of lipoprotein receptors VLDLR and LRP8/APOER2 induces tyrosine phosphorylation of DAB1 and modulation of TAU phosphorylation. Affects migration of sympathetic preganglionic neurons in the spinal cord, where it seems to act as a barrier to neuronal migration. Enzymatic activity is important for the modulation of cell adhesion.</text>
</comment>
<dbReference type="InterPro" id="IPR049419">
    <property type="entry name" value="Reelin_subrepeat-B"/>
</dbReference>
<protein>
    <recommendedName>
        <fullName evidence="13">Reelin</fullName>
    </recommendedName>
</protein>
<evidence type="ECO:0000259" key="16">
    <source>
        <dbReference type="PROSITE" id="PS00022"/>
    </source>
</evidence>
<dbReference type="GO" id="GO:0046872">
    <property type="term" value="F:metal ion binding"/>
    <property type="evidence" value="ECO:0007669"/>
    <property type="project" value="UniProtKB-KW"/>
</dbReference>
<dbReference type="CDD" id="cd10052">
    <property type="entry name" value="Reelin_repeat_8_subrepeat_2"/>
    <property type="match status" value="1"/>
</dbReference>
<dbReference type="GO" id="GO:0007155">
    <property type="term" value="P:cell adhesion"/>
    <property type="evidence" value="ECO:0007669"/>
    <property type="project" value="UniProtKB-KW"/>
</dbReference>
<feature type="domain" description="EGF-like" evidence="16">
    <location>
        <begin position="910"/>
        <end position="921"/>
    </location>
</feature>
<evidence type="ECO:0000256" key="11">
    <source>
        <dbReference type="ARBA" id="ARBA00022889"/>
    </source>
</evidence>
<evidence type="ECO:0000256" key="14">
    <source>
        <dbReference type="ARBA" id="ARBA00044961"/>
    </source>
</evidence>
<proteinExistence type="inferred from homology"/>
<evidence type="ECO:0000256" key="15">
    <source>
        <dbReference type="ARBA" id="ARBA00046064"/>
    </source>
</evidence>
<dbReference type="AlphaFoldDB" id="A0A7J7E987"/>
<evidence type="ECO:0000256" key="10">
    <source>
        <dbReference type="ARBA" id="ARBA00022837"/>
    </source>
</evidence>
<keyword evidence="2" id="KW-0217">Developmental protein</keyword>
<keyword evidence="9" id="KW-0862">Zinc</keyword>
<evidence type="ECO:0000259" key="17">
    <source>
        <dbReference type="PROSITE" id="PS01186"/>
    </source>
</evidence>
<evidence type="ECO:0000256" key="13">
    <source>
        <dbReference type="ARBA" id="ARBA00023900"/>
    </source>
</evidence>
<dbReference type="GO" id="GO:0005615">
    <property type="term" value="C:extracellular space"/>
    <property type="evidence" value="ECO:0007669"/>
    <property type="project" value="TreeGrafter"/>
</dbReference>
<dbReference type="FunFam" id="2.60.120.260:FF:000052">
    <property type="entry name" value="Reelin"/>
    <property type="match status" value="1"/>
</dbReference>
<dbReference type="CDD" id="cd10043">
    <property type="entry name" value="Reelin_repeat_7_subrepeat_1"/>
    <property type="match status" value="1"/>
</dbReference>
<gene>
    <name evidence="18" type="ORF">HPG69_013410</name>
</gene>
<feature type="domain" description="EGF-like" evidence="17">
    <location>
        <begin position="477"/>
        <end position="488"/>
    </location>
</feature>
<dbReference type="Gene3D" id="2.60.120.260">
    <property type="entry name" value="Galactose-binding domain-like"/>
    <property type="match status" value="6"/>
</dbReference>
<comment type="similarity">
    <text evidence="12">Belongs to the reelin family.</text>
</comment>
<dbReference type="InterPro" id="IPR036278">
    <property type="entry name" value="Sialidase_sf"/>
</dbReference>
<dbReference type="PANTHER" id="PTHR11841">
    <property type="entry name" value="REELIN"/>
    <property type="match status" value="1"/>
</dbReference>
<dbReference type="GO" id="GO:0070325">
    <property type="term" value="F:lipoprotein particle receptor binding"/>
    <property type="evidence" value="ECO:0007669"/>
    <property type="project" value="InterPro"/>
</dbReference>
<dbReference type="GO" id="GO:0006508">
    <property type="term" value="P:proteolysis"/>
    <property type="evidence" value="ECO:0007669"/>
    <property type="project" value="UniProtKB-KW"/>
</dbReference>
<evidence type="ECO:0000256" key="4">
    <source>
        <dbReference type="ARBA" id="ARBA00022530"/>
    </source>
</evidence>
<dbReference type="GO" id="GO:0001764">
    <property type="term" value="P:neuron migration"/>
    <property type="evidence" value="ECO:0007669"/>
    <property type="project" value="InterPro"/>
</dbReference>
<keyword evidence="11" id="KW-0130">Cell adhesion</keyword>
<keyword evidence="8" id="KW-0720">Serine protease</keyword>
<evidence type="ECO:0000256" key="8">
    <source>
        <dbReference type="ARBA" id="ARBA00022825"/>
    </source>
</evidence>
<evidence type="ECO:0000256" key="1">
    <source>
        <dbReference type="ARBA" id="ARBA00004498"/>
    </source>
</evidence>
<evidence type="ECO:0000256" key="3">
    <source>
        <dbReference type="ARBA" id="ARBA00022525"/>
    </source>
</evidence>
<evidence type="ECO:0000256" key="2">
    <source>
        <dbReference type="ARBA" id="ARBA00022473"/>
    </source>
</evidence>
<comment type="subunit">
    <text evidence="14">Oligomer of disulfide-linked homodimers.</text>
</comment>
<dbReference type="SUPFAM" id="SSF50939">
    <property type="entry name" value="Sialidases"/>
    <property type="match status" value="1"/>
</dbReference>
<dbReference type="PROSITE" id="PS00022">
    <property type="entry name" value="EGF_1"/>
    <property type="match status" value="2"/>
</dbReference>
<evidence type="ECO:0000256" key="6">
    <source>
        <dbReference type="ARBA" id="ARBA00022723"/>
    </source>
</evidence>
<evidence type="ECO:0000313" key="18">
    <source>
        <dbReference type="EMBL" id="KAF5912243.1"/>
    </source>
</evidence>
<dbReference type="GO" id="GO:0007417">
    <property type="term" value="P:central nervous system development"/>
    <property type="evidence" value="ECO:0007669"/>
    <property type="project" value="InterPro"/>
</dbReference>
<dbReference type="CDD" id="cd10050">
    <property type="entry name" value="Reelin_repeat_6_subrepeat_2"/>
    <property type="match status" value="1"/>
</dbReference>
<dbReference type="CDD" id="cd10051">
    <property type="entry name" value="Reelin_repeat_7_subrepeat_2"/>
    <property type="match status" value="1"/>
</dbReference>
<keyword evidence="10" id="KW-0106">Calcium</keyword>
<evidence type="ECO:0000256" key="5">
    <source>
        <dbReference type="ARBA" id="ARBA00022670"/>
    </source>
</evidence>
<dbReference type="SMART" id="SM00181">
    <property type="entry name" value="EGF"/>
    <property type="match status" value="3"/>
</dbReference>
<dbReference type="InterPro" id="IPR000742">
    <property type="entry name" value="EGF"/>
</dbReference>
<accession>A0A7J7E987</accession>
<evidence type="ECO:0000256" key="7">
    <source>
        <dbReference type="ARBA" id="ARBA00022801"/>
    </source>
</evidence>
<dbReference type="FunFam" id="2.60.120.260:FF:000056">
    <property type="entry name" value="reelin"/>
    <property type="match status" value="1"/>
</dbReference>
<keyword evidence="3" id="KW-0964">Secreted</keyword>
<dbReference type="GO" id="GO:0043005">
    <property type="term" value="C:neuron projection"/>
    <property type="evidence" value="ECO:0007669"/>
    <property type="project" value="TreeGrafter"/>
</dbReference>
<organism evidence="18 19">
    <name type="scientific">Diceros bicornis minor</name>
    <name type="common">South-central black rhinoceros</name>
    <dbReference type="NCBI Taxonomy" id="77932"/>
    <lineage>
        <taxon>Eukaryota</taxon>
        <taxon>Metazoa</taxon>
        <taxon>Chordata</taxon>
        <taxon>Craniata</taxon>
        <taxon>Vertebrata</taxon>
        <taxon>Euteleostomi</taxon>
        <taxon>Mammalia</taxon>
        <taxon>Eutheria</taxon>
        <taxon>Laurasiatheria</taxon>
        <taxon>Perissodactyla</taxon>
        <taxon>Rhinocerotidae</taxon>
        <taxon>Diceros</taxon>
    </lineage>
</organism>